<reference evidence="4 5" key="1">
    <citation type="submission" date="2018-05" db="EMBL/GenBank/DDBJ databases">
        <title>Freshwater and sediment microbial communities from various areas in North America, analyzing microbe dynamics in response to fracking.</title>
        <authorList>
            <person name="Lamendella R."/>
        </authorList>
    </citation>
    <scope>NUCLEOTIDE SEQUENCE [LARGE SCALE GENOMIC DNA]</scope>
    <source>
        <strain evidence="4 5">125B1</strain>
    </source>
</reference>
<evidence type="ECO:0000259" key="3">
    <source>
        <dbReference type="PROSITE" id="PS50887"/>
    </source>
</evidence>
<accession>A0A317QCL8</accession>
<evidence type="ECO:0000256" key="2">
    <source>
        <dbReference type="ARBA" id="ARBA00034247"/>
    </source>
</evidence>
<dbReference type="NCBIfam" id="TIGR00254">
    <property type="entry name" value="GGDEF"/>
    <property type="match status" value="1"/>
</dbReference>
<gene>
    <name evidence="4" type="ORF">DET45_104123</name>
</gene>
<dbReference type="PANTHER" id="PTHR45138">
    <property type="entry name" value="REGULATORY COMPONENTS OF SENSORY TRANSDUCTION SYSTEM"/>
    <property type="match status" value="1"/>
</dbReference>
<dbReference type="GO" id="GO:0043709">
    <property type="term" value="P:cell adhesion involved in single-species biofilm formation"/>
    <property type="evidence" value="ECO:0007669"/>
    <property type="project" value="TreeGrafter"/>
</dbReference>
<dbReference type="GO" id="GO:0052621">
    <property type="term" value="F:diguanylate cyclase activity"/>
    <property type="evidence" value="ECO:0007669"/>
    <property type="project" value="UniProtKB-EC"/>
</dbReference>
<proteinExistence type="predicted"/>
<dbReference type="EMBL" id="QGTT01000004">
    <property type="protein sequence ID" value="PWW14184.1"/>
    <property type="molecule type" value="Genomic_DNA"/>
</dbReference>
<dbReference type="GO" id="GO:0005886">
    <property type="term" value="C:plasma membrane"/>
    <property type="evidence" value="ECO:0007669"/>
    <property type="project" value="TreeGrafter"/>
</dbReference>
<dbReference type="InterPro" id="IPR000160">
    <property type="entry name" value="GGDEF_dom"/>
</dbReference>
<dbReference type="InterPro" id="IPR029787">
    <property type="entry name" value="Nucleotide_cyclase"/>
</dbReference>
<evidence type="ECO:0000313" key="5">
    <source>
        <dbReference type="Proteomes" id="UP000246964"/>
    </source>
</evidence>
<dbReference type="GO" id="GO:1902201">
    <property type="term" value="P:negative regulation of bacterial-type flagellum-dependent cell motility"/>
    <property type="evidence" value="ECO:0007669"/>
    <property type="project" value="TreeGrafter"/>
</dbReference>
<dbReference type="OrthoDB" id="9812358at2"/>
<dbReference type="CDD" id="cd01949">
    <property type="entry name" value="GGDEF"/>
    <property type="match status" value="1"/>
</dbReference>
<dbReference type="PROSITE" id="PS50887">
    <property type="entry name" value="GGDEF"/>
    <property type="match status" value="1"/>
</dbReference>
<name>A0A317QCL8_9GAMM</name>
<dbReference type="Pfam" id="PF00990">
    <property type="entry name" value="GGDEF"/>
    <property type="match status" value="1"/>
</dbReference>
<comment type="caution">
    <text evidence="4">The sequence shown here is derived from an EMBL/GenBank/DDBJ whole genome shotgun (WGS) entry which is preliminary data.</text>
</comment>
<protein>
    <recommendedName>
        <fullName evidence="1">diguanylate cyclase</fullName>
        <ecNumber evidence="1">2.7.7.65</ecNumber>
    </recommendedName>
</protein>
<evidence type="ECO:0000313" key="4">
    <source>
        <dbReference type="EMBL" id="PWW14184.1"/>
    </source>
</evidence>
<dbReference type="PANTHER" id="PTHR45138:SF9">
    <property type="entry name" value="DIGUANYLATE CYCLASE DGCM-RELATED"/>
    <property type="match status" value="1"/>
</dbReference>
<dbReference type="SUPFAM" id="SSF55073">
    <property type="entry name" value="Nucleotide cyclase"/>
    <property type="match status" value="1"/>
</dbReference>
<evidence type="ECO:0000256" key="1">
    <source>
        <dbReference type="ARBA" id="ARBA00012528"/>
    </source>
</evidence>
<dbReference type="EC" id="2.7.7.65" evidence="1"/>
<dbReference type="Gene3D" id="3.30.70.270">
    <property type="match status" value="1"/>
</dbReference>
<dbReference type="Proteomes" id="UP000246964">
    <property type="component" value="Unassembled WGS sequence"/>
</dbReference>
<feature type="domain" description="GGDEF" evidence="3">
    <location>
        <begin position="1"/>
        <end position="107"/>
    </location>
</feature>
<keyword evidence="5" id="KW-1185">Reference proteome</keyword>
<organism evidence="4 5">
    <name type="scientific">Pseudidiomarina maritima</name>
    <dbReference type="NCBI Taxonomy" id="519453"/>
    <lineage>
        <taxon>Bacteria</taxon>
        <taxon>Pseudomonadati</taxon>
        <taxon>Pseudomonadota</taxon>
        <taxon>Gammaproteobacteria</taxon>
        <taxon>Alteromonadales</taxon>
        <taxon>Idiomarinaceae</taxon>
        <taxon>Pseudidiomarina</taxon>
    </lineage>
</organism>
<sequence length="107" mass="11993">MVLQQVSTLLMNNSRSGDFVFRMGGEEFLLVIVDTDVNSAQNVAEKVRKVIEKEVFLLPNEQQLKVTVSMGLAAFAGHPDYQLLLKAADQALYRAKQQGRNRLELAQ</sequence>
<dbReference type="InterPro" id="IPR043128">
    <property type="entry name" value="Rev_trsase/Diguanyl_cyclase"/>
</dbReference>
<dbReference type="AlphaFoldDB" id="A0A317QCL8"/>
<dbReference type="InterPro" id="IPR050469">
    <property type="entry name" value="Diguanylate_Cyclase"/>
</dbReference>
<dbReference type="SMART" id="SM00267">
    <property type="entry name" value="GGDEF"/>
    <property type="match status" value="1"/>
</dbReference>
<comment type="catalytic activity">
    <reaction evidence="2">
        <text>2 GTP = 3',3'-c-di-GMP + 2 diphosphate</text>
        <dbReference type="Rhea" id="RHEA:24898"/>
        <dbReference type="ChEBI" id="CHEBI:33019"/>
        <dbReference type="ChEBI" id="CHEBI:37565"/>
        <dbReference type="ChEBI" id="CHEBI:58805"/>
        <dbReference type="EC" id="2.7.7.65"/>
    </reaction>
</comment>